<proteinExistence type="predicted"/>
<sequence length="167" mass="18686">HVHRDPDAAVDHHPRREHQQSRLRKARTLPGGVQLAGRRARDPLSGVEPSGTPVHRTFQDDQPFEPRDHRRRHPAEHGAICGDRVRPGVRGLGVRAGWADGARDRPVWPDGPRAHHQRGARLRRDQPRQGMDLHRAGRPPDPSLPRPRADQPGHGRVLQPAVANANL</sequence>
<organism evidence="2">
    <name type="scientific">uncultured Thermomicrobiales bacterium</name>
    <dbReference type="NCBI Taxonomy" id="1645740"/>
    <lineage>
        <taxon>Bacteria</taxon>
        <taxon>Pseudomonadati</taxon>
        <taxon>Thermomicrobiota</taxon>
        <taxon>Thermomicrobia</taxon>
        <taxon>Thermomicrobiales</taxon>
        <taxon>environmental samples</taxon>
    </lineage>
</organism>
<evidence type="ECO:0000313" key="2">
    <source>
        <dbReference type="EMBL" id="CAA9583608.1"/>
    </source>
</evidence>
<protein>
    <submittedName>
        <fullName evidence="2">Uncharacterized protein</fullName>
    </submittedName>
</protein>
<name>A0A6J4VP83_9BACT</name>
<feature type="compositionally biased region" description="Basic and acidic residues" evidence="1">
    <location>
        <begin position="122"/>
        <end position="135"/>
    </location>
</feature>
<feature type="compositionally biased region" description="Low complexity" evidence="1">
    <location>
        <begin position="88"/>
        <end position="97"/>
    </location>
</feature>
<feature type="compositionally biased region" description="Basic and acidic residues" evidence="1">
    <location>
        <begin position="1"/>
        <end position="20"/>
    </location>
</feature>
<feature type="non-terminal residue" evidence="2">
    <location>
        <position position="1"/>
    </location>
</feature>
<dbReference type="AlphaFoldDB" id="A0A6J4VP83"/>
<feature type="region of interest" description="Disordered" evidence="1">
    <location>
        <begin position="1"/>
        <end position="167"/>
    </location>
</feature>
<gene>
    <name evidence="2" type="ORF">AVDCRST_MAG87-3665</name>
</gene>
<evidence type="ECO:0000256" key="1">
    <source>
        <dbReference type="SAM" id="MobiDB-lite"/>
    </source>
</evidence>
<dbReference type="EMBL" id="CADCWJ010000808">
    <property type="protein sequence ID" value="CAA9583608.1"/>
    <property type="molecule type" value="Genomic_DNA"/>
</dbReference>
<feature type="non-terminal residue" evidence="2">
    <location>
        <position position="167"/>
    </location>
</feature>
<reference evidence="2" key="1">
    <citation type="submission" date="2020-02" db="EMBL/GenBank/DDBJ databases">
        <authorList>
            <person name="Meier V. D."/>
        </authorList>
    </citation>
    <scope>NUCLEOTIDE SEQUENCE</scope>
    <source>
        <strain evidence="2">AVDCRST_MAG87</strain>
    </source>
</reference>
<accession>A0A6J4VP83</accession>